<evidence type="ECO:0000256" key="1">
    <source>
        <dbReference type="SAM" id="Phobius"/>
    </source>
</evidence>
<evidence type="ECO:0000313" key="3">
    <source>
        <dbReference type="Proteomes" id="UP000232883"/>
    </source>
</evidence>
<sequence>MNIVDVITSSLTGFFEQLAAFFPRLIGAFILLLIGSLIARGVRFLVTKVLKAIRFDAFAAQVGVDGFLQRGGIQQPPSAVMGTMLYWLIMLVVYQTFFNSLGLEVVSTLLSSVILYIPNVIVSTIIIVVGLYLADFVKSMLVATLRSTGVQYADLIGTIVRVAILFLVFSIALTQLKVGEAIINTVVSVVLGAAGLALSIAFGFGAREWATDLINRYLRSQDKV</sequence>
<evidence type="ECO:0000313" key="2">
    <source>
        <dbReference type="EMBL" id="AUD03360.1"/>
    </source>
</evidence>
<dbReference type="Gene3D" id="1.10.287.1260">
    <property type="match status" value="1"/>
</dbReference>
<keyword evidence="1" id="KW-0472">Membrane</keyword>
<dbReference type="AlphaFoldDB" id="A0A2K8Z0E0"/>
<keyword evidence="3" id="KW-1185">Reference proteome</keyword>
<gene>
    <name evidence="2" type="ORF">CWM47_16875</name>
</gene>
<dbReference type="KEGG" id="spir:CWM47_16875"/>
<feature type="transmembrane region" description="Helical" evidence="1">
    <location>
        <begin position="109"/>
        <end position="134"/>
    </location>
</feature>
<name>A0A2K8Z0E0_9BACT</name>
<dbReference type="GO" id="GO:0008381">
    <property type="term" value="F:mechanosensitive monoatomic ion channel activity"/>
    <property type="evidence" value="ECO:0007669"/>
    <property type="project" value="InterPro"/>
</dbReference>
<dbReference type="PANTHER" id="PTHR30221:SF1">
    <property type="entry name" value="SMALL-CONDUCTANCE MECHANOSENSITIVE CHANNEL"/>
    <property type="match status" value="1"/>
</dbReference>
<keyword evidence="1" id="KW-1133">Transmembrane helix</keyword>
<accession>A0A2K8Z0E0</accession>
<dbReference type="RefSeq" id="WP_100989428.1">
    <property type="nucleotide sequence ID" value="NZ_CP025096.1"/>
</dbReference>
<dbReference type="Proteomes" id="UP000232883">
    <property type="component" value="Chromosome"/>
</dbReference>
<dbReference type="InterPro" id="IPR045275">
    <property type="entry name" value="MscS_archaea/bacteria_type"/>
</dbReference>
<proteinExistence type="predicted"/>
<dbReference type="InterPro" id="IPR008910">
    <property type="entry name" value="MSC_TM_helix"/>
</dbReference>
<protein>
    <submittedName>
        <fullName evidence="2">Uncharacterized protein</fullName>
    </submittedName>
</protein>
<reference evidence="2 3" key="1">
    <citation type="submission" date="2017-11" db="EMBL/GenBank/DDBJ databases">
        <title>Taxonomic description and genome sequences of Spirosoma HA7 sp. nov., isolated from pollen microhabitat of Corylus avellana.</title>
        <authorList>
            <person name="Ambika Manirajan B."/>
            <person name="Suarez C."/>
            <person name="Ratering S."/>
            <person name="Geissler-Plaum R."/>
            <person name="Cardinale M."/>
            <person name="Sylvia S."/>
        </authorList>
    </citation>
    <scope>NUCLEOTIDE SEQUENCE [LARGE SCALE GENOMIC DNA]</scope>
    <source>
        <strain evidence="2 3">HA7</strain>
    </source>
</reference>
<feature type="transmembrane region" description="Helical" evidence="1">
    <location>
        <begin position="155"/>
        <end position="176"/>
    </location>
</feature>
<dbReference type="PANTHER" id="PTHR30221">
    <property type="entry name" value="SMALL-CONDUCTANCE MECHANOSENSITIVE CHANNEL"/>
    <property type="match status" value="1"/>
</dbReference>
<dbReference type="EMBL" id="CP025096">
    <property type="protein sequence ID" value="AUD03360.1"/>
    <property type="molecule type" value="Genomic_DNA"/>
</dbReference>
<feature type="transmembrane region" description="Helical" evidence="1">
    <location>
        <begin position="79"/>
        <end position="97"/>
    </location>
</feature>
<organism evidence="2 3">
    <name type="scientific">Spirosoma pollinicola</name>
    <dbReference type="NCBI Taxonomy" id="2057025"/>
    <lineage>
        <taxon>Bacteria</taxon>
        <taxon>Pseudomonadati</taxon>
        <taxon>Bacteroidota</taxon>
        <taxon>Cytophagia</taxon>
        <taxon>Cytophagales</taxon>
        <taxon>Cytophagaceae</taxon>
        <taxon>Spirosoma</taxon>
    </lineage>
</organism>
<dbReference type="Pfam" id="PF05552">
    <property type="entry name" value="MS_channel_1st_1"/>
    <property type="match status" value="2"/>
</dbReference>
<feature type="transmembrane region" description="Helical" evidence="1">
    <location>
        <begin position="182"/>
        <end position="206"/>
    </location>
</feature>
<feature type="transmembrane region" description="Helical" evidence="1">
    <location>
        <begin position="20"/>
        <end position="39"/>
    </location>
</feature>
<keyword evidence="1" id="KW-0812">Transmembrane</keyword>
<dbReference type="OrthoDB" id="8561839at2"/>